<dbReference type="AlphaFoldDB" id="A0A161RB63"/>
<dbReference type="RefSeq" id="WP_068747374.1">
    <property type="nucleotide sequence ID" value="NZ_LOHZ01000015.1"/>
</dbReference>
<dbReference type="PROSITE" id="PS50943">
    <property type="entry name" value="HTH_CROC1"/>
    <property type="match status" value="1"/>
</dbReference>
<sequence length="84" mass="9635">MVSNLRLLRTRKGLTIREVSKMLGIPETELCRIEKGQAYIPPKWRPKIADFFGVPISEICDITTGWPVLVDIKMPKLVRKNISK</sequence>
<accession>A0A161RB63</accession>
<dbReference type="SUPFAM" id="SSF47413">
    <property type="entry name" value="lambda repressor-like DNA-binding domains"/>
    <property type="match status" value="1"/>
</dbReference>
<gene>
    <name evidence="2" type="ORF">ATZ99_01880</name>
</gene>
<dbReference type="Pfam" id="PF12844">
    <property type="entry name" value="HTH_19"/>
    <property type="match status" value="1"/>
</dbReference>
<comment type="caution">
    <text evidence="2">The sequence shown here is derived from an EMBL/GenBank/DDBJ whole genome shotgun (WGS) entry which is preliminary data.</text>
</comment>
<keyword evidence="3" id="KW-1185">Reference proteome</keyword>
<protein>
    <recommendedName>
        <fullName evidence="1">HTH cro/C1-type domain-containing protein</fullName>
    </recommendedName>
</protein>
<reference evidence="2 3" key="1">
    <citation type="submission" date="2015-12" db="EMBL/GenBank/DDBJ databases">
        <title>Draft genome of Thermovenabulum gondwanense isolated from a red thermophilic microbial mat colonisisng an outflow channel of a bore well.</title>
        <authorList>
            <person name="Patel B.K."/>
        </authorList>
    </citation>
    <scope>NUCLEOTIDE SEQUENCE [LARGE SCALE GENOMIC DNA]</scope>
    <source>
        <strain evidence="2 3">R270</strain>
    </source>
</reference>
<dbReference type="STRING" id="520767.ATZ99_01880"/>
<dbReference type="InterPro" id="IPR001387">
    <property type="entry name" value="Cro/C1-type_HTH"/>
</dbReference>
<proteinExistence type="predicted"/>
<dbReference type="Gene3D" id="1.10.260.40">
    <property type="entry name" value="lambda repressor-like DNA-binding domains"/>
    <property type="match status" value="1"/>
</dbReference>
<evidence type="ECO:0000313" key="2">
    <source>
        <dbReference type="EMBL" id="KYO68679.1"/>
    </source>
</evidence>
<feature type="domain" description="HTH cro/C1-type" evidence="1">
    <location>
        <begin position="5"/>
        <end position="59"/>
    </location>
</feature>
<dbReference type="Proteomes" id="UP000075737">
    <property type="component" value="Unassembled WGS sequence"/>
</dbReference>
<dbReference type="CDD" id="cd00093">
    <property type="entry name" value="HTH_XRE"/>
    <property type="match status" value="1"/>
</dbReference>
<evidence type="ECO:0000313" key="3">
    <source>
        <dbReference type="Proteomes" id="UP000075737"/>
    </source>
</evidence>
<dbReference type="InterPro" id="IPR010982">
    <property type="entry name" value="Lambda_DNA-bd_dom_sf"/>
</dbReference>
<dbReference type="OrthoDB" id="1799189at2"/>
<organism evidence="2 3">
    <name type="scientific">Thermovenabulum gondwanense</name>
    <dbReference type="NCBI Taxonomy" id="520767"/>
    <lineage>
        <taxon>Bacteria</taxon>
        <taxon>Bacillati</taxon>
        <taxon>Bacillota</taxon>
        <taxon>Clostridia</taxon>
        <taxon>Thermosediminibacterales</taxon>
        <taxon>Thermosediminibacteraceae</taxon>
        <taxon>Thermovenabulum</taxon>
    </lineage>
</organism>
<dbReference type="EMBL" id="LOHZ01000015">
    <property type="protein sequence ID" value="KYO68679.1"/>
    <property type="molecule type" value="Genomic_DNA"/>
</dbReference>
<name>A0A161RB63_9FIRM</name>
<evidence type="ECO:0000259" key="1">
    <source>
        <dbReference type="PROSITE" id="PS50943"/>
    </source>
</evidence>
<dbReference type="SMART" id="SM00530">
    <property type="entry name" value="HTH_XRE"/>
    <property type="match status" value="1"/>
</dbReference>
<dbReference type="GO" id="GO:0003677">
    <property type="term" value="F:DNA binding"/>
    <property type="evidence" value="ECO:0007669"/>
    <property type="project" value="InterPro"/>
</dbReference>